<dbReference type="AlphaFoldDB" id="A0ABD5Q928"/>
<name>A0ABD5Q928_9EURY</name>
<comment type="caution">
    <text evidence="2">The sequence shown here is derived from an EMBL/GenBank/DDBJ whole genome shotgun (WGS) entry which is preliminary data.</text>
</comment>
<evidence type="ECO:0000313" key="2">
    <source>
        <dbReference type="EMBL" id="MFC4826611.1"/>
    </source>
</evidence>
<dbReference type="RefSeq" id="WP_254270819.1">
    <property type="nucleotide sequence ID" value="NZ_CP100403.1"/>
</dbReference>
<gene>
    <name evidence="2" type="ORF">ACFO9K_20325</name>
</gene>
<accession>A0ABD5Q928</accession>
<dbReference type="InterPro" id="IPR043899">
    <property type="entry name" value="DUF5789"/>
</dbReference>
<dbReference type="Pfam" id="PF19102">
    <property type="entry name" value="DUF5789"/>
    <property type="match status" value="1"/>
</dbReference>
<feature type="region of interest" description="Disordered" evidence="1">
    <location>
        <begin position="1"/>
        <end position="57"/>
    </location>
</feature>
<keyword evidence="3" id="KW-1185">Reference proteome</keyword>
<feature type="compositionally biased region" description="Basic and acidic residues" evidence="1">
    <location>
        <begin position="1"/>
        <end position="41"/>
    </location>
</feature>
<evidence type="ECO:0000313" key="3">
    <source>
        <dbReference type="Proteomes" id="UP001595945"/>
    </source>
</evidence>
<dbReference type="Proteomes" id="UP001595945">
    <property type="component" value="Unassembled WGS sequence"/>
</dbReference>
<dbReference type="EMBL" id="JBHSHT010000003">
    <property type="protein sequence ID" value="MFC4826611.1"/>
    <property type="molecule type" value="Genomic_DNA"/>
</dbReference>
<sequence length="110" mass="12515">MVDDKQGRDKQADDEKQRQRKRELEEARNRTDEAEPVRDNPGEQLGDLDDALGTHDYPATTEELVETYGDYEIETQGGRKPLSEVLAPTDDQTYGSADDVRSRIQGLIHR</sequence>
<proteinExistence type="predicted"/>
<reference evidence="2 3" key="1">
    <citation type="journal article" date="2019" name="Int. J. Syst. Evol. Microbiol.">
        <title>The Global Catalogue of Microorganisms (GCM) 10K type strain sequencing project: providing services to taxonomists for standard genome sequencing and annotation.</title>
        <authorList>
            <consortium name="The Broad Institute Genomics Platform"/>
            <consortium name="The Broad Institute Genome Sequencing Center for Infectious Disease"/>
            <person name="Wu L."/>
            <person name="Ma J."/>
        </authorList>
    </citation>
    <scope>NUCLEOTIDE SEQUENCE [LARGE SCALE GENOMIC DNA]</scope>
    <source>
        <strain evidence="2 3">XZYJ18</strain>
    </source>
</reference>
<organism evidence="2 3">
    <name type="scientific">Halorussus aquaticus</name>
    <dbReference type="NCBI Taxonomy" id="2953748"/>
    <lineage>
        <taxon>Archaea</taxon>
        <taxon>Methanobacteriati</taxon>
        <taxon>Methanobacteriota</taxon>
        <taxon>Stenosarchaea group</taxon>
        <taxon>Halobacteria</taxon>
        <taxon>Halobacteriales</taxon>
        <taxon>Haladaptataceae</taxon>
        <taxon>Halorussus</taxon>
    </lineage>
</organism>
<evidence type="ECO:0008006" key="4">
    <source>
        <dbReference type="Google" id="ProtNLM"/>
    </source>
</evidence>
<evidence type="ECO:0000256" key="1">
    <source>
        <dbReference type="SAM" id="MobiDB-lite"/>
    </source>
</evidence>
<dbReference type="GeneID" id="73048017"/>
<protein>
    <recommendedName>
        <fullName evidence="4">DUF2795 domain-containing protein</fullName>
    </recommendedName>
</protein>
<feature type="region of interest" description="Disordered" evidence="1">
    <location>
        <begin position="75"/>
        <end position="110"/>
    </location>
</feature>